<proteinExistence type="predicted"/>
<evidence type="ECO:0000256" key="1">
    <source>
        <dbReference type="SAM" id="MobiDB-lite"/>
    </source>
</evidence>
<dbReference type="Proteomes" id="UP001160148">
    <property type="component" value="Unassembled WGS sequence"/>
</dbReference>
<comment type="caution">
    <text evidence="2">The sequence shown here is derived from an EMBL/GenBank/DDBJ whole genome shotgun (WGS) entry which is preliminary data.</text>
</comment>
<feature type="region of interest" description="Disordered" evidence="1">
    <location>
        <begin position="82"/>
        <end position="118"/>
    </location>
</feature>
<organism evidence="2 3">
    <name type="scientific">Macrosiphum euphorbiae</name>
    <name type="common">potato aphid</name>
    <dbReference type="NCBI Taxonomy" id="13131"/>
    <lineage>
        <taxon>Eukaryota</taxon>
        <taxon>Metazoa</taxon>
        <taxon>Ecdysozoa</taxon>
        <taxon>Arthropoda</taxon>
        <taxon>Hexapoda</taxon>
        <taxon>Insecta</taxon>
        <taxon>Pterygota</taxon>
        <taxon>Neoptera</taxon>
        <taxon>Paraneoptera</taxon>
        <taxon>Hemiptera</taxon>
        <taxon>Sternorrhyncha</taxon>
        <taxon>Aphidomorpha</taxon>
        <taxon>Aphidoidea</taxon>
        <taxon>Aphididae</taxon>
        <taxon>Macrosiphini</taxon>
        <taxon>Macrosiphum</taxon>
    </lineage>
</organism>
<dbReference type="EMBL" id="CARXXK010000002">
    <property type="protein sequence ID" value="CAI6359785.1"/>
    <property type="molecule type" value="Genomic_DNA"/>
</dbReference>
<gene>
    <name evidence="2" type="ORF">MEUPH1_LOCUS15161</name>
</gene>
<evidence type="ECO:0000313" key="3">
    <source>
        <dbReference type="Proteomes" id="UP001160148"/>
    </source>
</evidence>
<reference evidence="2 3" key="1">
    <citation type="submission" date="2023-01" db="EMBL/GenBank/DDBJ databases">
        <authorList>
            <person name="Whitehead M."/>
        </authorList>
    </citation>
    <scope>NUCLEOTIDE SEQUENCE [LARGE SCALE GENOMIC DNA]</scope>
</reference>
<protein>
    <submittedName>
        <fullName evidence="2">Uncharacterized protein</fullName>
    </submittedName>
</protein>
<keyword evidence="3" id="KW-1185">Reference proteome</keyword>
<evidence type="ECO:0000313" key="2">
    <source>
        <dbReference type="EMBL" id="CAI6359785.1"/>
    </source>
</evidence>
<sequence length="189" mass="21634">MYFNNDGINKEKHNKTITHSKKVTNFTIPKHCQKSINSVSSLLIKEPICQDSTEIQSCSLNSRPMYQDVKIENCFSSKIKQPQEIVKPPKSKTQEIVKPPKSKTQEIVKPPKSKISKDKPTVVTKIPSVQVKKDETPPKKSVEMLHTCGKAILVESPMFRRKSLWITPKPSSVYKEHYNSIPKIMNIKY</sequence>
<dbReference type="AlphaFoldDB" id="A0AAV0WV19"/>
<name>A0AAV0WV19_9HEMI</name>
<accession>A0AAV0WV19</accession>